<dbReference type="EMBL" id="PFCQ01000005">
    <property type="protein sequence ID" value="PIR68411.1"/>
    <property type="molecule type" value="Genomic_DNA"/>
</dbReference>
<name>A0A2H0TBP1_9BACT</name>
<dbReference type="AlphaFoldDB" id="A0A2H0TBP1"/>
<feature type="transmembrane region" description="Helical" evidence="2">
    <location>
        <begin position="12"/>
        <end position="33"/>
    </location>
</feature>
<keyword evidence="2" id="KW-0812">Transmembrane</keyword>
<evidence type="ECO:0000256" key="2">
    <source>
        <dbReference type="SAM" id="Phobius"/>
    </source>
</evidence>
<feature type="domain" description="Bacterial sugar transferase" evidence="3">
    <location>
        <begin position="7"/>
        <end position="194"/>
    </location>
</feature>
<organism evidence="4 5">
    <name type="scientific">Candidatus Nomurabacteria bacterium CG10_big_fil_rev_8_21_14_0_10_35_16</name>
    <dbReference type="NCBI Taxonomy" id="1974731"/>
    <lineage>
        <taxon>Bacteria</taxon>
        <taxon>Candidatus Nomuraibacteriota</taxon>
    </lineage>
</organism>
<dbReference type="GO" id="GO:0016780">
    <property type="term" value="F:phosphotransferase activity, for other substituted phosphate groups"/>
    <property type="evidence" value="ECO:0007669"/>
    <property type="project" value="TreeGrafter"/>
</dbReference>
<gene>
    <name evidence="4" type="ORF">COU49_00910</name>
</gene>
<keyword evidence="2" id="KW-0472">Membrane</keyword>
<dbReference type="PANTHER" id="PTHR30576">
    <property type="entry name" value="COLANIC BIOSYNTHESIS UDP-GLUCOSE LIPID CARRIER TRANSFERASE"/>
    <property type="match status" value="1"/>
</dbReference>
<comment type="similarity">
    <text evidence="1">Belongs to the bacterial sugar transferase family.</text>
</comment>
<keyword evidence="2" id="KW-1133">Transmembrane helix</keyword>
<reference evidence="5" key="1">
    <citation type="submission" date="2017-09" db="EMBL/GenBank/DDBJ databases">
        <title>Depth-based differentiation of microbial function through sediment-hosted aquifers and enrichment of novel symbionts in the deep terrestrial subsurface.</title>
        <authorList>
            <person name="Probst A.J."/>
            <person name="Ladd B."/>
            <person name="Jarett J.K."/>
            <person name="Geller-Mcgrath D.E."/>
            <person name="Sieber C.M.K."/>
            <person name="Emerson J.B."/>
            <person name="Anantharaman K."/>
            <person name="Thomas B.C."/>
            <person name="Malmstrom R."/>
            <person name="Stieglmeier M."/>
            <person name="Klingl A."/>
            <person name="Woyke T."/>
            <person name="Ryan C.M."/>
            <person name="Banfield J.F."/>
        </authorList>
    </citation>
    <scope>NUCLEOTIDE SEQUENCE [LARGE SCALE GENOMIC DNA]</scope>
</reference>
<dbReference type="InterPro" id="IPR003362">
    <property type="entry name" value="Bact_transf"/>
</dbReference>
<dbReference type="Pfam" id="PF02397">
    <property type="entry name" value="Bac_transf"/>
    <property type="match status" value="1"/>
</dbReference>
<dbReference type="PANTHER" id="PTHR30576:SF0">
    <property type="entry name" value="UNDECAPRENYL-PHOSPHATE N-ACETYLGALACTOSAMINYL 1-PHOSPHATE TRANSFERASE-RELATED"/>
    <property type="match status" value="1"/>
</dbReference>
<sequence>MFYQYLKRTVDIFGAVIGIILMAPFYPFIALAIKIESNGPALITLDRVSCGRVIGVYKFRSMKHGAHIEKEKLRHLNERINGPFFKIKKDPRVTKVGRFLRSHRIDELPQIINVLKGELSLVGPRPHEPSEVIHYPPEFRHIILVKSGVTGLSQVSGASGLKFLEEINLDRAYLKKKSFWFDLKILFKTLYIFLFDATGV</sequence>
<evidence type="ECO:0000259" key="3">
    <source>
        <dbReference type="Pfam" id="PF02397"/>
    </source>
</evidence>
<protein>
    <submittedName>
        <fullName evidence="4">Multidrug MFS transporter</fullName>
    </submittedName>
</protein>
<accession>A0A2H0TBP1</accession>
<evidence type="ECO:0000313" key="5">
    <source>
        <dbReference type="Proteomes" id="UP000230094"/>
    </source>
</evidence>
<proteinExistence type="inferred from homology"/>
<evidence type="ECO:0000313" key="4">
    <source>
        <dbReference type="EMBL" id="PIR68411.1"/>
    </source>
</evidence>
<comment type="caution">
    <text evidence="4">The sequence shown here is derived from an EMBL/GenBank/DDBJ whole genome shotgun (WGS) entry which is preliminary data.</text>
</comment>
<evidence type="ECO:0000256" key="1">
    <source>
        <dbReference type="ARBA" id="ARBA00006464"/>
    </source>
</evidence>
<dbReference type="Proteomes" id="UP000230094">
    <property type="component" value="Unassembled WGS sequence"/>
</dbReference>